<dbReference type="EnsemblMetazoa" id="MESCA010454-RA">
    <property type="protein sequence ID" value="MESCA010454-PA"/>
    <property type="gene ID" value="MESCA010454"/>
</dbReference>
<protein>
    <submittedName>
        <fullName evidence="3">Uncharacterized protein</fullName>
    </submittedName>
</protein>
<evidence type="ECO:0000313" key="3">
    <source>
        <dbReference type="EnsemblMetazoa" id="MESCA010454-PA"/>
    </source>
</evidence>
<dbReference type="Proteomes" id="UP000015102">
    <property type="component" value="Unassembled WGS sequence"/>
</dbReference>
<dbReference type="InterPro" id="IPR001806">
    <property type="entry name" value="Small_GTPase"/>
</dbReference>
<name>T1H2K5_MEGSC</name>
<dbReference type="EMBL" id="CAQQ02373881">
    <property type="status" value="NOT_ANNOTATED_CDS"/>
    <property type="molecule type" value="Genomic_DNA"/>
</dbReference>
<keyword evidence="2" id="KW-0597">Phosphoprotein</keyword>
<sequence>MFKQTYNISKLYNKKFHFVNEELAKAHAFLVVYSVIDKSSFQNAEKILTDLQDMDLIRTRPVILVGNKIDLARSRAVSTQ</sequence>
<dbReference type="InterPro" id="IPR027417">
    <property type="entry name" value="P-loop_NTPase"/>
</dbReference>
<dbReference type="Gene3D" id="3.40.50.300">
    <property type="entry name" value="P-loop containing nucleotide triphosphate hydrolases"/>
    <property type="match status" value="1"/>
</dbReference>
<dbReference type="PROSITE" id="PS51419">
    <property type="entry name" value="RAB"/>
    <property type="match status" value="1"/>
</dbReference>
<evidence type="ECO:0000256" key="2">
    <source>
        <dbReference type="ARBA" id="ARBA00022553"/>
    </source>
</evidence>
<dbReference type="SUPFAM" id="SSF52540">
    <property type="entry name" value="P-loop containing nucleoside triphosphate hydrolases"/>
    <property type="match status" value="1"/>
</dbReference>
<dbReference type="PANTHER" id="PTHR45775">
    <property type="entry name" value="RAD, GEM/KIR FAMILY MEMBER 2, ISOFORM C"/>
    <property type="match status" value="1"/>
</dbReference>
<evidence type="ECO:0000256" key="1">
    <source>
        <dbReference type="ARBA" id="ARBA00008846"/>
    </source>
</evidence>
<dbReference type="GO" id="GO:0003924">
    <property type="term" value="F:GTPase activity"/>
    <property type="evidence" value="ECO:0007669"/>
    <property type="project" value="InterPro"/>
</dbReference>
<dbReference type="PANTHER" id="PTHR45775:SF1">
    <property type="entry name" value="RAD, GEM_KIR FAMILY MEMBER 3, ISOFORM E"/>
    <property type="match status" value="1"/>
</dbReference>
<accession>T1H2K5</accession>
<dbReference type="Pfam" id="PF00071">
    <property type="entry name" value="Ras"/>
    <property type="match status" value="1"/>
</dbReference>
<reference evidence="4" key="1">
    <citation type="submission" date="2013-02" db="EMBL/GenBank/DDBJ databases">
        <authorList>
            <person name="Hughes D."/>
        </authorList>
    </citation>
    <scope>NUCLEOTIDE SEQUENCE</scope>
    <source>
        <strain>Durham</strain>
        <strain evidence="4">NC isolate 2 -- Noor lab</strain>
    </source>
</reference>
<dbReference type="AlphaFoldDB" id="T1H2K5"/>
<dbReference type="InterPro" id="IPR051641">
    <property type="entry name" value="RGK_GTP-binding_reg"/>
</dbReference>
<evidence type="ECO:0000313" key="4">
    <source>
        <dbReference type="Proteomes" id="UP000015102"/>
    </source>
</evidence>
<dbReference type="HOGENOM" id="CLU_2596954_0_0_1"/>
<dbReference type="GO" id="GO:0005886">
    <property type="term" value="C:plasma membrane"/>
    <property type="evidence" value="ECO:0007669"/>
    <property type="project" value="TreeGrafter"/>
</dbReference>
<dbReference type="GO" id="GO:0005525">
    <property type="term" value="F:GTP binding"/>
    <property type="evidence" value="ECO:0007669"/>
    <property type="project" value="InterPro"/>
</dbReference>
<organism evidence="3 4">
    <name type="scientific">Megaselia scalaris</name>
    <name type="common">Humpbacked fly</name>
    <name type="synonym">Phora scalaris</name>
    <dbReference type="NCBI Taxonomy" id="36166"/>
    <lineage>
        <taxon>Eukaryota</taxon>
        <taxon>Metazoa</taxon>
        <taxon>Ecdysozoa</taxon>
        <taxon>Arthropoda</taxon>
        <taxon>Hexapoda</taxon>
        <taxon>Insecta</taxon>
        <taxon>Pterygota</taxon>
        <taxon>Neoptera</taxon>
        <taxon>Endopterygota</taxon>
        <taxon>Diptera</taxon>
        <taxon>Brachycera</taxon>
        <taxon>Muscomorpha</taxon>
        <taxon>Platypezoidea</taxon>
        <taxon>Phoridae</taxon>
        <taxon>Megaseliini</taxon>
        <taxon>Megaselia</taxon>
    </lineage>
</organism>
<dbReference type="GO" id="GO:0005246">
    <property type="term" value="F:calcium channel regulator activity"/>
    <property type="evidence" value="ECO:0007669"/>
    <property type="project" value="TreeGrafter"/>
</dbReference>
<keyword evidence="4" id="KW-1185">Reference proteome</keyword>
<comment type="similarity">
    <text evidence="1">Belongs to the small GTPase superfamily. RGK family.</text>
</comment>
<reference evidence="3" key="2">
    <citation type="submission" date="2015-06" db="UniProtKB">
        <authorList>
            <consortium name="EnsemblMetazoa"/>
        </authorList>
    </citation>
    <scope>IDENTIFICATION</scope>
</reference>
<proteinExistence type="inferred from homology"/>
<dbReference type="STRING" id="36166.T1H2K5"/>